<accession>A0A8J4F5S1</accession>
<dbReference type="EMBL" id="BNCO01000032">
    <property type="protein sequence ID" value="GIL58653.1"/>
    <property type="molecule type" value="Genomic_DNA"/>
</dbReference>
<reference evidence="2" key="1">
    <citation type="journal article" date="2021" name="Proc. Natl. Acad. Sci. U.S.A.">
        <title>Three genomes in the algal genus Volvox reveal the fate of a haploid sex-determining region after a transition to homothallism.</title>
        <authorList>
            <person name="Yamamoto K."/>
            <person name="Hamaji T."/>
            <person name="Kawai-Toyooka H."/>
            <person name="Matsuzaki R."/>
            <person name="Takahashi F."/>
            <person name="Nishimura Y."/>
            <person name="Kawachi M."/>
            <person name="Noguchi H."/>
            <person name="Minakuchi Y."/>
            <person name="Umen J.G."/>
            <person name="Toyoda A."/>
            <person name="Nozaki H."/>
        </authorList>
    </citation>
    <scope>NUCLEOTIDE SEQUENCE</scope>
    <source>
        <strain evidence="2">NIES-3780</strain>
    </source>
</reference>
<sequence length="196" mass="19809">MHPTPTHHTTYLLWPPSNPSPKLSSLIAGCPAAWAPPPPELTLSPPPLAAAAGLQAPGRCEPASGLRAAASAIADRSGPLPSASPSPICRSNIPGPTPPASMPSANPNPFRNPPDPGRLPAGPWTGLCTPAWRLGGSGELPNGIGTPPAATEWATGATSYSPAVLPKSAPEPTHGVVMVLATVYPGDKAAIVPRPR</sequence>
<feature type="region of interest" description="Disordered" evidence="1">
    <location>
        <begin position="76"/>
        <end position="115"/>
    </location>
</feature>
<dbReference type="AlphaFoldDB" id="A0A8J4F5S1"/>
<evidence type="ECO:0000313" key="2">
    <source>
        <dbReference type="EMBL" id="GIL58653.1"/>
    </source>
</evidence>
<gene>
    <name evidence="2" type="ORF">Vafri_13656</name>
</gene>
<dbReference type="Proteomes" id="UP000747399">
    <property type="component" value="Unassembled WGS sequence"/>
</dbReference>
<proteinExistence type="predicted"/>
<keyword evidence="3" id="KW-1185">Reference proteome</keyword>
<evidence type="ECO:0000313" key="3">
    <source>
        <dbReference type="Proteomes" id="UP000747399"/>
    </source>
</evidence>
<evidence type="ECO:0000256" key="1">
    <source>
        <dbReference type="SAM" id="MobiDB-lite"/>
    </source>
</evidence>
<protein>
    <submittedName>
        <fullName evidence="2">Uncharacterized protein</fullName>
    </submittedName>
</protein>
<organism evidence="2 3">
    <name type="scientific">Volvox africanus</name>
    <dbReference type="NCBI Taxonomy" id="51714"/>
    <lineage>
        <taxon>Eukaryota</taxon>
        <taxon>Viridiplantae</taxon>
        <taxon>Chlorophyta</taxon>
        <taxon>core chlorophytes</taxon>
        <taxon>Chlorophyceae</taxon>
        <taxon>CS clade</taxon>
        <taxon>Chlamydomonadales</taxon>
        <taxon>Volvocaceae</taxon>
        <taxon>Volvox</taxon>
    </lineage>
</organism>
<name>A0A8J4F5S1_9CHLO</name>
<comment type="caution">
    <text evidence="2">The sequence shown here is derived from an EMBL/GenBank/DDBJ whole genome shotgun (WGS) entry which is preliminary data.</text>
</comment>